<dbReference type="GO" id="GO:0071555">
    <property type="term" value="P:cell wall organization"/>
    <property type="evidence" value="ECO:0007669"/>
    <property type="project" value="UniProtKB-KW"/>
</dbReference>
<evidence type="ECO:0000256" key="4">
    <source>
        <dbReference type="ARBA" id="ARBA00022692"/>
    </source>
</evidence>
<keyword evidence="4 10" id="KW-0812">Transmembrane</keyword>
<dbReference type="InterPro" id="IPR046756">
    <property type="entry name" value="VAS1/VOA1_TM"/>
</dbReference>
<feature type="domain" description="V-type proton ATPase subunit S1/VOA1 transmembrane" evidence="12">
    <location>
        <begin position="219"/>
        <end position="257"/>
    </location>
</feature>
<keyword evidence="9" id="KW-0961">Cell wall biogenesis/degradation</keyword>
<feature type="transmembrane region" description="Helical" evidence="10">
    <location>
        <begin position="225"/>
        <end position="247"/>
    </location>
</feature>
<evidence type="ECO:0000256" key="8">
    <source>
        <dbReference type="ARBA" id="ARBA00023136"/>
    </source>
</evidence>
<dbReference type="AlphaFoldDB" id="A0A5C3QV03"/>
<dbReference type="GO" id="GO:0006078">
    <property type="term" value="P:(1-&gt;6)-beta-D-glucan biosynthetic process"/>
    <property type="evidence" value="ECO:0007669"/>
    <property type="project" value="TreeGrafter"/>
</dbReference>
<evidence type="ECO:0000259" key="12">
    <source>
        <dbReference type="Pfam" id="PF20520"/>
    </source>
</evidence>
<keyword evidence="7 10" id="KW-1133">Transmembrane helix</keyword>
<evidence type="ECO:0000256" key="3">
    <source>
        <dbReference type="ARBA" id="ARBA00022089"/>
    </source>
</evidence>
<dbReference type="Proteomes" id="UP000305067">
    <property type="component" value="Unassembled WGS sequence"/>
</dbReference>
<keyword evidence="14" id="KW-1185">Reference proteome</keyword>
<comment type="subcellular location">
    <subcellularLocation>
        <location evidence="1">Endoplasmic reticulum membrane</location>
        <topology evidence="1">Single-pass type I membrane protein</topology>
    </subcellularLocation>
</comment>
<accession>A0A5C3QV03</accession>
<evidence type="ECO:0000256" key="7">
    <source>
        <dbReference type="ARBA" id="ARBA00022989"/>
    </source>
</evidence>
<reference evidence="13 14" key="1">
    <citation type="journal article" date="2019" name="Nat. Ecol. Evol.">
        <title>Megaphylogeny resolves global patterns of mushroom evolution.</title>
        <authorList>
            <person name="Varga T."/>
            <person name="Krizsan K."/>
            <person name="Foldi C."/>
            <person name="Dima B."/>
            <person name="Sanchez-Garcia M."/>
            <person name="Sanchez-Ramirez S."/>
            <person name="Szollosi G.J."/>
            <person name="Szarkandi J.G."/>
            <person name="Papp V."/>
            <person name="Albert L."/>
            <person name="Andreopoulos W."/>
            <person name="Angelini C."/>
            <person name="Antonin V."/>
            <person name="Barry K.W."/>
            <person name="Bougher N.L."/>
            <person name="Buchanan P."/>
            <person name="Buyck B."/>
            <person name="Bense V."/>
            <person name="Catcheside P."/>
            <person name="Chovatia M."/>
            <person name="Cooper J."/>
            <person name="Damon W."/>
            <person name="Desjardin D."/>
            <person name="Finy P."/>
            <person name="Geml J."/>
            <person name="Haridas S."/>
            <person name="Hughes K."/>
            <person name="Justo A."/>
            <person name="Karasinski D."/>
            <person name="Kautmanova I."/>
            <person name="Kiss B."/>
            <person name="Kocsube S."/>
            <person name="Kotiranta H."/>
            <person name="LaButti K.M."/>
            <person name="Lechner B.E."/>
            <person name="Liimatainen K."/>
            <person name="Lipzen A."/>
            <person name="Lukacs Z."/>
            <person name="Mihaltcheva S."/>
            <person name="Morgado L.N."/>
            <person name="Niskanen T."/>
            <person name="Noordeloos M.E."/>
            <person name="Ohm R.A."/>
            <person name="Ortiz-Santana B."/>
            <person name="Ovrebo C."/>
            <person name="Racz N."/>
            <person name="Riley R."/>
            <person name="Savchenko A."/>
            <person name="Shiryaev A."/>
            <person name="Soop K."/>
            <person name="Spirin V."/>
            <person name="Szebenyi C."/>
            <person name="Tomsovsky M."/>
            <person name="Tulloss R.E."/>
            <person name="Uehling J."/>
            <person name="Grigoriev I.V."/>
            <person name="Vagvolgyi C."/>
            <person name="Papp T."/>
            <person name="Martin F.M."/>
            <person name="Miettinen O."/>
            <person name="Hibbett D.S."/>
            <person name="Nagy L.G."/>
        </authorList>
    </citation>
    <scope>NUCLEOTIDE SEQUENCE [LARGE SCALE GENOMIC DNA]</scope>
    <source>
        <strain evidence="13 14">CBS 309.79</strain>
    </source>
</reference>
<comment type="similarity">
    <text evidence="2">Belongs to the BIG1 family.</text>
</comment>
<evidence type="ECO:0000256" key="1">
    <source>
        <dbReference type="ARBA" id="ARBA00004115"/>
    </source>
</evidence>
<proteinExistence type="inferred from homology"/>
<dbReference type="InterPro" id="IPR037654">
    <property type="entry name" value="Big1"/>
</dbReference>
<sequence>MRPVTLLLAASSPLLAYSFSNTAPLVAWSSSSTFLDTLPLGSASDHVLNDILSAESACSHNTIIIIDQPGLHASHLRTLPSPSGLSTALAHCKSNRQYPYLKRDMSQSTFDMAERLSAKCNAQILTTTLGEQAPQLSGSAKHVVHVNVPAASLDTLEDSTAALFEHLDSMLSKSIEHLVLFTGSAPMLSKRADEGAPVFEFAAPKNGTLAEGGIFKRYQLFTPGLILSLFIVFFVLVPIMMVGINALNSIQSPIRLDAPKNFSAQDKKQN</sequence>
<name>A0A5C3QV03_9AGAR</name>
<dbReference type="Pfam" id="PF20520">
    <property type="entry name" value="Ac45-VOA1_TM"/>
    <property type="match status" value="1"/>
</dbReference>
<feature type="signal peptide" evidence="11">
    <location>
        <begin position="1"/>
        <end position="16"/>
    </location>
</feature>
<evidence type="ECO:0000313" key="14">
    <source>
        <dbReference type="Proteomes" id="UP000305067"/>
    </source>
</evidence>
<feature type="chain" id="PRO_5022665738" description="Protein BIG1" evidence="11">
    <location>
        <begin position="17"/>
        <end position="270"/>
    </location>
</feature>
<dbReference type="GO" id="GO:0005789">
    <property type="term" value="C:endoplasmic reticulum membrane"/>
    <property type="evidence" value="ECO:0007669"/>
    <property type="project" value="UniProtKB-SubCell"/>
</dbReference>
<keyword evidence="8 10" id="KW-0472">Membrane</keyword>
<dbReference type="PANTHER" id="PTHR28285">
    <property type="entry name" value="PROTEIN BIG1"/>
    <property type="match status" value="1"/>
</dbReference>
<organism evidence="13 14">
    <name type="scientific">Pterulicium gracile</name>
    <dbReference type="NCBI Taxonomy" id="1884261"/>
    <lineage>
        <taxon>Eukaryota</taxon>
        <taxon>Fungi</taxon>
        <taxon>Dikarya</taxon>
        <taxon>Basidiomycota</taxon>
        <taxon>Agaricomycotina</taxon>
        <taxon>Agaricomycetes</taxon>
        <taxon>Agaricomycetidae</taxon>
        <taxon>Agaricales</taxon>
        <taxon>Pleurotineae</taxon>
        <taxon>Pterulaceae</taxon>
        <taxon>Pterulicium</taxon>
    </lineage>
</organism>
<dbReference type="EMBL" id="ML178816">
    <property type="protein sequence ID" value="TFL05795.1"/>
    <property type="molecule type" value="Genomic_DNA"/>
</dbReference>
<evidence type="ECO:0000256" key="11">
    <source>
        <dbReference type="SAM" id="SignalP"/>
    </source>
</evidence>
<protein>
    <recommendedName>
        <fullName evidence="3">Protein BIG1</fullName>
    </recommendedName>
</protein>
<keyword evidence="5 11" id="KW-0732">Signal</keyword>
<evidence type="ECO:0000256" key="5">
    <source>
        <dbReference type="ARBA" id="ARBA00022729"/>
    </source>
</evidence>
<dbReference type="PANTHER" id="PTHR28285:SF1">
    <property type="entry name" value="PROTEIN BIG1"/>
    <property type="match status" value="1"/>
</dbReference>
<gene>
    <name evidence="13" type="ORF">BDV98DRAFT_601122</name>
</gene>
<dbReference type="OrthoDB" id="10029326at2759"/>
<evidence type="ECO:0000256" key="2">
    <source>
        <dbReference type="ARBA" id="ARBA00008203"/>
    </source>
</evidence>
<evidence type="ECO:0000256" key="9">
    <source>
        <dbReference type="ARBA" id="ARBA00023316"/>
    </source>
</evidence>
<evidence type="ECO:0000256" key="10">
    <source>
        <dbReference type="SAM" id="Phobius"/>
    </source>
</evidence>
<dbReference type="GO" id="GO:0009272">
    <property type="term" value="P:fungal-type cell wall biogenesis"/>
    <property type="evidence" value="ECO:0007669"/>
    <property type="project" value="TreeGrafter"/>
</dbReference>
<keyword evidence="6" id="KW-0256">Endoplasmic reticulum</keyword>
<evidence type="ECO:0000256" key="6">
    <source>
        <dbReference type="ARBA" id="ARBA00022824"/>
    </source>
</evidence>
<evidence type="ECO:0000313" key="13">
    <source>
        <dbReference type="EMBL" id="TFL05795.1"/>
    </source>
</evidence>